<accession>A0A1G9G0D2</accession>
<sequence length="209" mass="21461">MRVRSAVDTDTSSPQDRSPNVTNTDSSRALRTLVLVAAGTVVVAYALDRVLGSSDEDEPSLEAIREQAVDAVPSAVSDRVPDAVPTEPQAIPIGDVGSDESEADTTDEANTTNETGTDTDTSSDASASGAGEPVDDAETNVDLADDPSSTKITSGSSDEIQEKPAEPGELSVDEDVEDVIDEDDVGTDVDADGRSADGADGDSSADDEE</sequence>
<protein>
    <submittedName>
        <fullName evidence="2">Uncharacterized protein</fullName>
    </submittedName>
</protein>
<dbReference type="AlphaFoldDB" id="A0A1G9G0D2"/>
<dbReference type="RefSeq" id="WP_090311731.1">
    <property type="nucleotide sequence ID" value="NZ_FNFE01000008.1"/>
</dbReference>
<dbReference type="Proteomes" id="UP000198882">
    <property type="component" value="Unassembled WGS sequence"/>
</dbReference>
<feature type="compositionally biased region" description="Polar residues" evidence="1">
    <location>
        <begin position="147"/>
        <end position="158"/>
    </location>
</feature>
<reference evidence="3" key="1">
    <citation type="submission" date="2016-10" db="EMBL/GenBank/DDBJ databases">
        <authorList>
            <person name="Varghese N."/>
            <person name="Submissions S."/>
        </authorList>
    </citation>
    <scope>NUCLEOTIDE SEQUENCE [LARGE SCALE GENOMIC DNA]</scope>
    <source>
        <strain evidence="3">B4,CECT 8067,JCM 17497</strain>
    </source>
</reference>
<feature type="compositionally biased region" description="Acidic residues" evidence="1">
    <location>
        <begin position="171"/>
        <end position="190"/>
    </location>
</feature>
<feature type="region of interest" description="Disordered" evidence="1">
    <location>
        <begin position="1"/>
        <end position="27"/>
    </location>
</feature>
<organism evidence="2 3">
    <name type="scientific">Natronorubrum texcoconense</name>
    <dbReference type="NCBI Taxonomy" id="1095776"/>
    <lineage>
        <taxon>Archaea</taxon>
        <taxon>Methanobacteriati</taxon>
        <taxon>Methanobacteriota</taxon>
        <taxon>Stenosarchaea group</taxon>
        <taxon>Halobacteria</taxon>
        <taxon>Halobacteriales</taxon>
        <taxon>Natrialbaceae</taxon>
        <taxon>Natronorubrum</taxon>
    </lineage>
</organism>
<feature type="region of interest" description="Disordered" evidence="1">
    <location>
        <begin position="69"/>
        <end position="209"/>
    </location>
</feature>
<feature type="compositionally biased region" description="Low complexity" evidence="1">
    <location>
        <begin position="108"/>
        <end position="132"/>
    </location>
</feature>
<proteinExistence type="predicted"/>
<name>A0A1G9G0D2_9EURY</name>
<dbReference type="EMBL" id="FNFE01000008">
    <property type="protein sequence ID" value="SDK94096.1"/>
    <property type="molecule type" value="Genomic_DNA"/>
</dbReference>
<feature type="compositionally biased region" description="Polar residues" evidence="1">
    <location>
        <begin position="8"/>
        <end position="27"/>
    </location>
</feature>
<evidence type="ECO:0000313" key="3">
    <source>
        <dbReference type="Proteomes" id="UP000198882"/>
    </source>
</evidence>
<evidence type="ECO:0000256" key="1">
    <source>
        <dbReference type="SAM" id="MobiDB-lite"/>
    </source>
</evidence>
<gene>
    <name evidence="2" type="ORF">SAMN04515672_4367</name>
</gene>
<feature type="compositionally biased region" description="Acidic residues" evidence="1">
    <location>
        <begin position="133"/>
        <end position="145"/>
    </location>
</feature>
<feature type="compositionally biased region" description="Acidic residues" evidence="1">
    <location>
        <begin position="97"/>
        <end position="107"/>
    </location>
</feature>
<keyword evidence="3" id="KW-1185">Reference proteome</keyword>
<evidence type="ECO:0000313" key="2">
    <source>
        <dbReference type="EMBL" id="SDK94096.1"/>
    </source>
</evidence>
<feature type="compositionally biased region" description="Acidic residues" evidence="1">
    <location>
        <begin position="199"/>
        <end position="209"/>
    </location>
</feature>
<dbReference type="OrthoDB" id="188225at2157"/>